<protein>
    <submittedName>
        <fullName evidence="6">Dual-specificity phosphatase</fullName>
    </submittedName>
</protein>
<comment type="caution">
    <text evidence="6">The sequence shown here is derived from an EMBL/GenBank/DDBJ whole genome shotgun (WGS) entry which is preliminary data.</text>
</comment>
<evidence type="ECO:0000313" key="7">
    <source>
        <dbReference type="Proteomes" id="UP000023152"/>
    </source>
</evidence>
<keyword evidence="2" id="KW-0378">Hydrolase</keyword>
<dbReference type="SMART" id="SM00195">
    <property type="entry name" value="DSPc"/>
    <property type="match status" value="1"/>
</dbReference>
<dbReference type="InterPro" id="IPR020422">
    <property type="entry name" value="TYR_PHOSPHATASE_DUAL_dom"/>
</dbReference>
<dbReference type="Pfam" id="PF00782">
    <property type="entry name" value="DSPc"/>
    <property type="match status" value="1"/>
</dbReference>
<dbReference type="PROSITE" id="PS50054">
    <property type="entry name" value="TYR_PHOSPHATASE_DUAL"/>
    <property type="match status" value="1"/>
</dbReference>
<comment type="similarity">
    <text evidence="1">Belongs to the protein-tyrosine phosphatase family. Non-receptor class dual specificity subfamily.</text>
</comment>
<evidence type="ECO:0000313" key="6">
    <source>
        <dbReference type="EMBL" id="ETO10619.1"/>
    </source>
</evidence>
<gene>
    <name evidence="6" type="ORF">RFI_26759</name>
</gene>
<reference evidence="6 7" key="1">
    <citation type="journal article" date="2013" name="Curr. Biol.">
        <title>The Genome of the Foraminiferan Reticulomyxa filosa.</title>
        <authorList>
            <person name="Glockner G."/>
            <person name="Hulsmann N."/>
            <person name="Schleicher M."/>
            <person name="Noegel A.A."/>
            <person name="Eichinger L."/>
            <person name="Gallinger C."/>
            <person name="Pawlowski J."/>
            <person name="Sierra R."/>
            <person name="Euteneuer U."/>
            <person name="Pillet L."/>
            <person name="Moustafa A."/>
            <person name="Platzer M."/>
            <person name="Groth M."/>
            <person name="Szafranski K."/>
            <person name="Schliwa M."/>
        </authorList>
    </citation>
    <scope>NUCLEOTIDE SEQUENCE [LARGE SCALE GENOMIC DNA]</scope>
</reference>
<dbReference type="SUPFAM" id="SSF52799">
    <property type="entry name" value="(Phosphotyrosine protein) phosphatases II"/>
    <property type="match status" value="1"/>
</dbReference>
<keyword evidence="3" id="KW-0904">Protein phosphatase</keyword>
<evidence type="ECO:0000256" key="3">
    <source>
        <dbReference type="ARBA" id="ARBA00022912"/>
    </source>
</evidence>
<organism evidence="6 7">
    <name type="scientific">Reticulomyxa filosa</name>
    <dbReference type="NCBI Taxonomy" id="46433"/>
    <lineage>
        <taxon>Eukaryota</taxon>
        <taxon>Sar</taxon>
        <taxon>Rhizaria</taxon>
        <taxon>Retaria</taxon>
        <taxon>Foraminifera</taxon>
        <taxon>Monothalamids</taxon>
        <taxon>Reticulomyxidae</taxon>
        <taxon>Reticulomyxa</taxon>
    </lineage>
</organism>
<evidence type="ECO:0000256" key="1">
    <source>
        <dbReference type="ARBA" id="ARBA00008601"/>
    </source>
</evidence>
<dbReference type="EMBL" id="ASPP01023338">
    <property type="protein sequence ID" value="ETO10619.1"/>
    <property type="molecule type" value="Genomic_DNA"/>
</dbReference>
<dbReference type="InterPro" id="IPR000387">
    <property type="entry name" value="Tyr_Pase_dom"/>
</dbReference>
<dbReference type="InterPro" id="IPR029021">
    <property type="entry name" value="Prot-tyrosine_phosphatase-like"/>
</dbReference>
<dbReference type="InterPro" id="IPR000340">
    <property type="entry name" value="Dual-sp_phosphatase_cat-dom"/>
</dbReference>
<sequence>MACEPLWNQSLCFEILEHLYLGTSAFGYNEETLLEKKIAFAINCTSVEQKYSKVGTLFLNLTDEVNTNIAKYFELTNSTIDQCIKDHKNILIFCNSAVSRSPSFVIAYLMAHKNLKLKEAIDFIVEKKNGRDVDPNEGFRKQLKEFAETLTKPKNC</sequence>
<dbReference type="GO" id="GO:0004721">
    <property type="term" value="F:phosphoprotein phosphatase activity"/>
    <property type="evidence" value="ECO:0007669"/>
    <property type="project" value="UniProtKB-KW"/>
</dbReference>
<keyword evidence="7" id="KW-1185">Reference proteome</keyword>
<dbReference type="InterPro" id="IPR052103">
    <property type="entry name" value="Dual_spec_Phospatases"/>
</dbReference>
<dbReference type="Proteomes" id="UP000023152">
    <property type="component" value="Unassembled WGS sequence"/>
</dbReference>
<dbReference type="Gene3D" id="3.90.190.10">
    <property type="entry name" value="Protein tyrosine phosphatase superfamily"/>
    <property type="match status" value="1"/>
</dbReference>
<dbReference type="AlphaFoldDB" id="X6M9Q2"/>
<evidence type="ECO:0000259" key="5">
    <source>
        <dbReference type="PROSITE" id="PS50056"/>
    </source>
</evidence>
<feature type="domain" description="Tyrosine-protein phosphatase" evidence="4">
    <location>
        <begin position="8"/>
        <end position="152"/>
    </location>
</feature>
<dbReference type="PANTHER" id="PTHR45961:SF6">
    <property type="entry name" value="IP21249P"/>
    <property type="match status" value="1"/>
</dbReference>
<evidence type="ECO:0000256" key="2">
    <source>
        <dbReference type="ARBA" id="ARBA00022801"/>
    </source>
</evidence>
<dbReference type="OrthoDB" id="2017893at2759"/>
<dbReference type="CDD" id="cd14498">
    <property type="entry name" value="DSP"/>
    <property type="match status" value="1"/>
</dbReference>
<name>X6M9Q2_RETFI</name>
<feature type="domain" description="Tyrosine specific protein phosphatases" evidence="5">
    <location>
        <begin position="70"/>
        <end position="130"/>
    </location>
</feature>
<dbReference type="PANTHER" id="PTHR45961">
    <property type="entry name" value="IP21249P"/>
    <property type="match status" value="1"/>
</dbReference>
<proteinExistence type="inferred from homology"/>
<dbReference type="OMA" id="NCTSVEQ"/>
<evidence type="ECO:0000259" key="4">
    <source>
        <dbReference type="PROSITE" id="PS50054"/>
    </source>
</evidence>
<dbReference type="PROSITE" id="PS50056">
    <property type="entry name" value="TYR_PHOSPHATASE_2"/>
    <property type="match status" value="1"/>
</dbReference>
<accession>X6M9Q2</accession>